<evidence type="ECO:0000256" key="8">
    <source>
        <dbReference type="ARBA" id="ARBA00023136"/>
    </source>
</evidence>
<dbReference type="InterPro" id="IPR050706">
    <property type="entry name" value="Cyclic-di-GMP_PDE-like"/>
</dbReference>
<protein>
    <recommendedName>
        <fullName evidence="2">cyclic-guanylate-specific phosphodiesterase</fullName>
        <ecNumber evidence="2">3.1.4.52</ecNumber>
    </recommendedName>
</protein>
<keyword evidence="7 10" id="KW-1133">Transmembrane helix</keyword>
<organism evidence="12 13">
    <name type="scientific">Paraburkholderia guartelaensis</name>
    <dbReference type="NCBI Taxonomy" id="2546446"/>
    <lineage>
        <taxon>Bacteria</taxon>
        <taxon>Pseudomonadati</taxon>
        <taxon>Pseudomonadota</taxon>
        <taxon>Betaproteobacteria</taxon>
        <taxon>Burkholderiales</taxon>
        <taxon>Burkholderiaceae</taxon>
        <taxon>Paraburkholderia</taxon>
    </lineage>
</organism>
<gene>
    <name evidence="12" type="ORF">E1N52_31540</name>
</gene>
<dbReference type="InterPro" id="IPR024744">
    <property type="entry name" value="CSS-motif_dom"/>
</dbReference>
<keyword evidence="5 10" id="KW-0812">Transmembrane</keyword>
<feature type="domain" description="EAL" evidence="11">
    <location>
        <begin position="305"/>
        <end position="557"/>
    </location>
</feature>
<accession>A0A4V2ZV83</accession>
<evidence type="ECO:0000259" key="11">
    <source>
        <dbReference type="PROSITE" id="PS50883"/>
    </source>
</evidence>
<comment type="caution">
    <text evidence="12">The sequence shown here is derived from an EMBL/GenBank/DDBJ whole genome shotgun (WGS) entry which is preliminary data.</text>
</comment>
<evidence type="ECO:0000256" key="2">
    <source>
        <dbReference type="ARBA" id="ARBA00012282"/>
    </source>
</evidence>
<reference evidence="12 13" key="1">
    <citation type="submission" date="2019-03" db="EMBL/GenBank/DDBJ databases">
        <title>Paraburkholderia sp. isolated from native Mimosa gymnas in Guartela State Park, Brazil.</title>
        <authorList>
            <person name="Paulitsch F."/>
            <person name="Hungria M."/>
            <person name="Delamuta J.R.M."/>
            <person name="Ribeiro R.A."/>
            <person name="Dall'Agnol R."/>
            <person name="Silva J.S.B."/>
        </authorList>
    </citation>
    <scope>NUCLEOTIDE SEQUENCE [LARGE SCALE GENOMIC DNA]</scope>
    <source>
        <strain evidence="12 13">CNPSo 3008</strain>
    </source>
</reference>
<dbReference type="EMBL" id="SMOD01000032">
    <property type="protein sequence ID" value="TDG04063.1"/>
    <property type="molecule type" value="Genomic_DNA"/>
</dbReference>
<dbReference type="PANTHER" id="PTHR33121">
    <property type="entry name" value="CYCLIC DI-GMP PHOSPHODIESTERASE PDEF"/>
    <property type="match status" value="1"/>
</dbReference>
<dbReference type="Gene3D" id="3.20.20.450">
    <property type="entry name" value="EAL domain"/>
    <property type="match status" value="1"/>
</dbReference>
<evidence type="ECO:0000256" key="10">
    <source>
        <dbReference type="SAM" id="Phobius"/>
    </source>
</evidence>
<dbReference type="Pfam" id="PF00563">
    <property type="entry name" value="EAL"/>
    <property type="match status" value="1"/>
</dbReference>
<comment type="subcellular location">
    <subcellularLocation>
        <location evidence="1">Cell membrane</location>
        <topology evidence="1">Multi-pass membrane protein</topology>
    </subcellularLocation>
</comment>
<evidence type="ECO:0000256" key="4">
    <source>
        <dbReference type="ARBA" id="ARBA00022636"/>
    </source>
</evidence>
<dbReference type="Proteomes" id="UP000295606">
    <property type="component" value="Unassembled WGS sequence"/>
</dbReference>
<evidence type="ECO:0000313" key="12">
    <source>
        <dbReference type="EMBL" id="TDG04063.1"/>
    </source>
</evidence>
<dbReference type="EC" id="3.1.4.52" evidence="2"/>
<evidence type="ECO:0000256" key="1">
    <source>
        <dbReference type="ARBA" id="ARBA00004651"/>
    </source>
</evidence>
<dbReference type="GO" id="GO:0071111">
    <property type="term" value="F:cyclic-guanylate-specific phosphodiesterase activity"/>
    <property type="evidence" value="ECO:0007669"/>
    <property type="project" value="UniProtKB-EC"/>
</dbReference>
<name>A0A4V2ZV83_9BURK</name>
<keyword evidence="4" id="KW-0973">c-di-GMP</keyword>
<evidence type="ECO:0000256" key="7">
    <source>
        <dbReference type="ARBA" id="ARBA00022989"/>
    </source>
</evidence>
<keyword evidence="8 10" id="KW-0472">Membrane</keyword>
<evidence type="ECO:0000256" key="5">
    <source>
        <dbReference type="ARBA" id="ARBA00022692"/>
    </source>
</evidence>
<dbReference type="Pfam" id="PF12792">
    <property type="entry name" value="CSS-motif"/>
    <property type="match status" value="1"/>
</dbReference>
<dbReference type="InterPro" id="IPR035919">
    <property type="entry name" value="EAL_sf"/>
</dbReference>
<feature type="transmembrane region" description="Helical" evidence="10">
    <location>
        <begin position="49"/>
        <end position="70"/>
    </location>
</feature>
<sequence length="570" mass="62661">MRAPGTARARCQRVGVCWRHTVAALHDGPGAEDALPEVSPNPGAVRSRVSRLLVLLVVALIPILLCVVLGRYEAERIAQREANLASAFIVGQVVSIVETAQSAARTFGPRANEACNTLSPDLTRKAAAVPYVRTLNILYEGRIACSSAYSQQAVPDGGWLNGSVPASKDEWLLIVNDTPMVRNRPSLLVGVAGEAGRAVVAVVDVQYLMDLLHGAAPLTVFRQAELRVGEGSVLREAMALVNVRGAPLLADVQKPMSGTMIELKIYGRPERILEYWRGLLLRYMPWAVAFSAWLVWLVRRLQQSGQSRREQLLRAIRANEFHVEYQPLYGVETGRCEGVEALLRWVRPGKGAIRPDEFIQVAEEEHVIVPLTQHLLKLIERDVATWDVASGFHLGVNFAPEHLSGVQLVSDVQALRAAVAPRGATITLEITERTLVRNTEQARSNLVALRREGVKVAIDDFGMGYCSLSYLEKFPFDILKIDRGFVLTIDSEGSKAAVLDAIIDLAHSLGARLVAEGVETQVQRDYLCARGVTYIQGFFYARPMPSEAFVRWYRANGAHMSPNPHMTAGT</sequence>
<evidence type="ECO:0000256" key="9">
    <source>
        <dbReference type="ARBA" id="ARBA00034290"/>
    </source>
</evidence>
<dbReference type="OrthoDB" id="9813903at2"/>
<dbReference type="SMART" id="SM00052">
    <property type="entry name" value="EAL"/>
    <property type="match status" value="1"/>
</dbReference>
<dbReference type="GO" id="GO:0005886">
    <property type="term" value="C:plasma membrane"/>
    <property type="evidence" value="ECO:0007669"/>
    <property type="project" value="UniProtKB-SubCell"/>
</dbReference>
<dbReference type="CDD" id="cd01948">
    <property type="entry name" value="EAL"/>
    <property type="match status" value="1"/>
</dbReference>
<evidence type="ECO:0000256" key="3">
    <source>
        <dbReference type="ARBA" id="ARBA00022475"/>
    </source>
</evidence>
<dbReference type="InterPro" id="IPR001633">
    <property type="entry name" value="EAL_dom"/>
</dbReference>
<dbReference type="PANTHER" id="PTHR33121:SF79">
    <property type="entry name" value="CYCLIC DI-GMP PHOSPHODIESTERASE PDED-RELATED"/>
    <property type="match status" value="1"/>
</dbReference>
<comment type="catalytic activity">
    <reaction evidence="9">
        <text>3',3'-c-di-GMP + H2O = 5'-phosphoguanylyl(3'-&gt;5')guanosine + H(+)</text>
        <dbReference type="Rhea" id="RHEA:24902"/>
        <dbReference type="ChEBI" id="CHEBI:15377"/>
        <dbReference type="ChEBI" id="CHEBI:15378"/>
        <dbReference type="ChEBI" id="CHEBI:58754"/>
        <dbReference type="ChEBI" id="CHEBI:58805"/>
        <dbReference type="EC" id="3.1.4.52"/>
    </reaction>
</comment>
<dbReference type="AlphaFoldDB" id="A0A4V2ZV83"/>
<evidence type="ECO:0000313" key="13">
    <source>
        <dbReference type="Proteomes" id="UP000295606"/>
    </source>
</evidence>
<keyword evidence="6" id="KW-0378">Hydrolase</keyword>
<dbReference type="PROSITE" id="PS50883">
    <property type="entry name" value="EAL"/>
    <property type="match status" value="1"/>
</dbReference>
<proteinExistence type="predicted"/>
<evidence type="ECO:0000256" key="6">
    <source>
        <dbReference type="ARBA" id="ARBA00022801"/>
    </source>
</evidence>
<keyword evidence="3" id="KW-1003">Cell membrane</keyword>
<dbReference type="SUPFAM" id="SSF141868">
    <property type="entry name" value="EAL domain-like"/>
    <property type="match status" value="1"/>
</dbReference>